<dbReference type="InterPro" id="IPR001912">
    <property type="entry name" value="Ribosomal_uS4_N"/>
</dbReference>
<organism evidence="10 11">
    <name type="scientific">Candidatus Magnetobacterium casense</name>
    <dbReference type="NCBI Taxonomy" id="1455061"/>
    <lineage>
        <taxon>Bacteria</taxon>
        <taxon>Pseudomonadati</taxon>
        <taxon>Nitrospirota</taxon>
        <taxon>Thermodesulfovibrionia</taxon>
        <taxon>Thermodesulfovibrionales</taxon>
        <taxon>Candidatus Magnetobacteriaceae</taxon>
        <taxon>Candidatus Magnetobacterium</taxon>
    </lineage>
</organism>
<feature type="domain" description="Small ribosomal subunit protein uS4 N-terminal" evidence="9">
    <location>
        <begin position="3"/>
        <end position="97"/>
    </location>
</feature>
<gene>
    <name evidence="7 10" type="primary">rpsD</name>
    <name evidence="10" type="ORF">HWQ67_03725</name>
</gene>
<dbReference type="GO" id="GO:0005840">
    <property type="term" value="C:ribosome"/>
    <property type="evidence" value="ECO:0007669"/>
    <property type="project" value="UniProtKB-KW"/>
</dbReference>
<evidence type="ECO:0000256" key="1">
    <source>
        <dbReference type="ARBA" id="ARBA00007465"/>
    </source>
</evidence>
<dbReference type="Gene3D" id="1.10.1050.10">
    <property type="entry name" value="Ribosomal Protein S4 Delta 41, Chain A, domain 1"/>
    <property type="match status" value="1"/>
</dbReference>
<evidence type="ECO:0000256" key="3">
    <source>
        <dbReference type="ARBA" id="ARBA00022884"/>
    </source>
</evidence>
<dbReference type="InterPro" id="IPR002942">
    <property type="entry name" value="S4_RNA-bd"/>
</dbReference>
<dbReference type="PANTHER" id="PTHR11831:SF4">
    <property type="entry name" value="SMALL RIBOSOMAL SUBUNIT PROTEIN US4M"/>
    <property type="match status" value="1"/>
</dbReference>
<dbReference type="InterPro" id="IPR005709">
    <property type="entry name" value="Ribosomal_uS4_bac-type"/>
</dbReference>
<keyword evidence="4 7" id="KW-0689">Ribosomal protein</keyword>
<dbReference type="PANTHER" id="PTHR11831">
    <property type="entry name" value="30S 40S RIBOSOMAL PROTEIN"/>
    <property type="match status" value="1"/>
</dbReference>
<dbReference type="Pfam" id="PF01479">
    <property type="entry name" value="S4"/>
    <property type="match status" value="1"/>
</dbReference>
<dbReference type="RefSeq" id="WP_218251299.1">
    <property type="nucleotide sequence ID" value="NZ_JABXWD010000039.1"/>
</dbReference>
<dbReference type="SUPFAM" id="SSF55174">
    <property type="entry name" value="Alpha-L RNA-binding motif"/>
    <property type="match status" value="1"/>
</dbReference>
<dbReference type="Gene3D" id="3.10.290.10">
    <property type="entry name" value="RNA-binding S4 domain"/>
    <property type="match status" value="1"/>
</dbReference>
<dbReference type="CDD" id="cd00165">
    <property type="entry name" value="S4"/>
    <property type="match status" value="1"/>
</dbReference>
<dbReference type="PROSITE" id="PS50889">
    <property type="entry name" value="S4"/>
    <property type="match status" value="1"/>
</dbReference>
<keyword evidence="11" id="KW-1185">Reference proteome</keyword>
<accession>A0ABS6RVL6</accession>
<dbReference type="NCBIfam" id="TIGR01017">
    <property type="entry name" value="rpsD_bact"/>
    <property type="match status" value="1"/>
</dbReference>
<evidence type="ECO:0000256" key="6">
    <source>
        <dbReference type="ARBA" id="ARBA00035254"/>
    </source>
</evidence>
<evidence type="ECO:0000259" key="8">
    <source>
        <dbReference type="SMART" id="SM00363"/>
    </source>
</evidence>
<comment type="function">
    <text evidence="7">One of the primary rRNA binding proteins, it binds directly to 16S rRNA where it nucleates assembly of the body of the 30S subunit.</text>
</comment>
<evidence type="ECO:0000259" key="9">
    <source>
        <dbReference type="SMART" id="SM01390"/>
    </source>
</evidence>
<dbReference type="Pfam" id="PF00163">
    <property type="entry name" value="Ribosomal_S4"/>
    <property type="match status" value="1"/>
</dbReference>
<protein>
    <recommendedName>
        <fullName evidence="6 7">Small ribosomal subunit protein uS4</fullName>
    </recommendedName>
</protein>
<name>A0ABS6RVL6_9BACT</name>
<comment type="subunit">
    <text evidence="7">Part of the 30S ribosomal subunit. Contacts protein S5. The interaction surface between S4 and S5 is involved in control of translational fidelity.</text>
</comment>
<evidence type="ECO:0000256" key="5">
    <source>
        <dbReference type="ARBA" id="ARBA00023274"/>
    </source>
</evidence>
<dbReference type="NCBIfam" id="NF003717">
    <property type="entry name" value="PRK05327.1"/>
    <property type="match status" value="1"/>
</dbReference>
<keyword evidence="2 7" id="KW-0699">rRNA-binding</keyword>
<dbReference type="SMART" id="SM00363">
    <property type="entry name" value="S4"/>
    <property type="match status" value="1"/>
</dbReference>
<dbReference type="SMART" id="SM01390">
    <property type="entry name" value="Ribosomal_S4"/>
    <property type="match status" value="1"/>
</dbReference>
<comment type="function">
    <text evidence="7">With S5 and S12 plays an important role in translational accuracy.</text>
</comment>
<evidence type="ECO:0000313" key="11">
    <source>
        <dbReference type="Proteomes" id="UP001196980"/>
    </source>
</evidence>
<comment type="similarity">
    <text evidence="1 7">Belongs to the universal ribosomal protein uS4 family.</text>
</comment>
<sequence length="208" mass="23952">MARYRESLCRLCRRDGEKLFLKGQRCLTDKCSIERRKYGPGQHGQRRAKLSDFAIQLKEKQKVRRIYGVMEGQFRKYFAQADRKKGVTGEMLLQFLELRLDNIVHRMGFAANRNQARQLVGHGHFRVNGVKVNIPSYRLKAGDKVGVVEASKTIASIQESVSRLTHAGVPRWLELDANAMEGKVLHIPSRDDIPIEVKEQLIVEFYSR</sequence>
<dbReference type="HAMAP" id="MF_01306_B">
    <property type="entry name" value="Ribosomal_uS4_B"/>
    <property type="match status" value="1"/>
</dbReference>
<keyword evidence="5 7" id="KW-0687">Ribonucleoprotein</keyword>
<dbReference type="Proteomes" id="UP001196980">
    <property type="component" value="Unassembled WGS sequence"/>
</dbReference>
<evidence type="ECO:0000256" key="7">
    <source>
        <dbReference type="HAMAP-Rule" id="MF_01306"/>
    </source>
</evidence>
<proteinExistence type="inferred from homology"/>
<reference evidence="10 11" key="1">
    <citation type="journal article" date="2020" name="J Geophys Res Biogeosci">
        <title>Magnetotaxis as an Adaptation to Enable Bacterial Shuttling of Microbial Sulfur and Sulfur Cycling Across Aquatic Oxic#Anoxic Interfaces.</title>
        <authorList>
            <person name="Li J."/>
            <person name="Liu P."/>
            <person name="Wang J."/>
            <person name="Roberts A.P."/>
            <person name="Pan Y."/>
        </authorList>
    </citation>
    <scope>NUCLEOTIDE SEQUENCE [LARGE SCALE GENOMIC DNA]</scope>
    <source>
        <strain evidence="10 11">MYR-1_YQ</strain>
    </source>
</reference>
<dbReference type="InterPro" id="IPR022801">
    <property type="entry name" value="Ribosomal_uS4"/>
</dbReference>
<evidence type="ECO:0000313" key="10">
    <source>
        <dbReference type="EMBL" id="MBV6340684.1"/>
    </source>
</evidence>
<evidence type="ECO:0000256" key="4">
    <source>
        <dbReference type="ARBA" id="ARBA00022980"/>
    </source>
</evidence>
<dbReference type="InterPro" id="IPR036986">
    <property type="entry name" value="S4_RNA-bd_sf"/>
</dbReference>
<keyword evidence="3 7" id="KW-0694">RNA-binding</keyword>
<evidence type="ECO:0000256" key="2">
    <source>
        <dbReference type="ARBA" id="ARBA00022730"/>
    </source>
</evidence>
<dbReference type="EMBL" id="JABXWD010000039">
    <property type="protein sequence ID" value="MBV6340684.1"/>
    <property type="molecule type" value="Genomic_DNA"/>
</dbReference>
<comment type="caution">
    <text evidence="10">The sequence shown here is derived from an EMBL/GenBank/DDBJ whole genome shotgun (WGS) entry which is preliminary data.</text>
</comment>
<feature type="domain" description="RNA-binding S4" evidence="8">
    <location>
        <begin position="98"/>
        <end position="162"/>
    </location>
</feature>